<keyword evidence="8" id="KW-0963">Cytoplasm</keyword>
<dbReference type="GO" id="GO:0005737">
    <property type="term" value="C:cytoplasm"/>
    <property type="evidence" value="ECO:0007669"/>
    <property type="project" value="UniProtKB-SubCell"/>
</dbReference>
<evidence type="ECO:0000313" key="9">
    <source>
        <dbReference type="EMBL" id="RUL62295.1"/>
    </source>
</evidence>
<organism evidence="9 10">
    <name type="scientific">Dyella dinghuensis</name>
    <dbReference type="NCBI Taxonomy" id="1920169"/>
    <lineage>
        <taxon>Bacteria</taxon>
        <taxon>Pseudomonadati</taxon>
        <taxon>Pseudomonadota</taxon>
        <taxon>Gammaproteobacteria</taxon>
        <taxon>Lysobacterales</taxon>
        <taxon>Rhodanobacteraceae</taxon>
        <taxon>Dyella</taxon>
    </lineage>
</organism>
<accession>A0A3S0S270</accession>
<comment type="similarity">
    <text evidence="1 8">Belongs to the endoribonuclease YbeY family.</text>
</comment>
<dbReference type="EMBL" id="RYZR01000007">
    <property type="protein sequence ID" value="RUL62295.1"/>
    <property type="molecule type" value="Genomic_DNA"/>
</dbReference>
<dbReference type="Pfam" id="PF02130">
    <property type="entry name" value="YbeY"/>
    <property type="match status" value="1"/>
</dbReference>
<evidence type="ECO:0000256" key="2">
    <source>
        <dbReference type="ARBA" id="ARBA00022517"/>
    </source>
</evidence>
<comment type="function">
    <text evidence="8">Single strand-specific metallo-endoribonuclease involved in late-stage 70S ribosome quality control and in maturation of the 3' terminus of the 16S rRNA.</text>
</comment>
<dbReference type="GO" id="GO:0006364">
    <property type="term" value="P:rRNA processing"/>
    <property type="evidence" value="ECO:0007669"/>
    <property type="project" value="UniProtKB-UniRule"/>
</dbReference>
<comment type="caution">
    <text evidence="9">The sequence shown here is derived from an EMBL/GenBank/DDBJ whole genome shotgun (WGS) entry which is preliminary data.</text>
</comment>
<dbReference type="InterPro" id="IPR020549">
    <property type="entry name" value="YbeY_CS"/>
</dbReference>
<keyword evidence="2 8" id="KW-0690">Ribosome biogenesis</keyword>
<comment type="cofactor">
    <cofactor evidence="8">
        <name>Zn(2+)</name>
        <dbReference type="ChEBI" id="CHEBI:29105"/>
    </cofactor>
    <text evidence="8">Binds 1 zinc ion.</text>
</comment>
<dbReference type="NCBIfam" id="TIGR00043">
    <property type="entry name" value="rRNA maturation RNase YbeY"/>
    <property type="match status" value="1"/>
</dbReference>
<dbReference type="SUPFAM" id="SSF55486">
    <property type="entry name" value="Metalloproteases ('zincins'), catalytic domain"/>
    <property type="match status" value="1"/>
</dbReference>
<gene>
    <name evidence="8 9" type="primary">ybeY</name>
    <name evidence="9" type="ORF">EKH79_15560</name>
</gene>
<evidence type="ECO:0000256" key="8">
    <source>
        <dbReference type="HAMAP-Rule" id="MF_00009"/>
    </source>
</evidence>
<keyword evidence="3 8" id="KW-0540">Nuclease</keyword>
<keyword evidence="6 8" id="KW-0378">Hydrolase</keyword>
<keyword evidence="4 8" id="KW-0479">Metal-binding</keyword>
<name>A0A3S0S270_9GAMM</name>
<dbReference type="GO" id="GO:0008270">
    <property type="term" value="F:zinc ion binding"/>
    <property type="evidence" value="ECO:0007669"/>
    <property type="project" value="UniProtKB-UniRule"/>
</dbReference>
<keyword evidence="10" id="KW-1185">Reference proteome</keyword>
<dbReference type="GO" id="GO:0004521">
    <property type="term" value="F:RNA endonuclease activity"/>
    <property type="evidence" value="ECO:0007669"/>
    <property type="project" value="UniProtKB-UniRule"/>
</dbReference>
<proteinExistence type="inferred from homology"/>
<reference evidence="9 10" key="1">
    <citation type="submission" date="2018-12" db="EMBL/GenBank/DDBJ databases">
        <title>Dyella dinghuensis sp. nov. DHOA06 and Dyella choica sp. nov. 4M-K27, isolated from forest soil.</title>
        <authorList>
            <person name="Qiu L.-H."/>
            <person name="Gao Z.-H."/>
        </authorList>
    </citation>
    <scope>NUCLEOTIDE SEQUENCE [LARGE SCALE GENOMIC DNA]</scope>
    <source>
        <strain evidence="9 10">DHOA06</strain>
    </source>
</reference>
<dbReference type="OrthoDB" id="9807740at2"/>
<feature type="binding site" evidence="8">
    <location>
        <position position="133"/>
    </location>
    <ligand>
        <name>Zn(2+)</name>
        <dbReference type="ChEBI" id="CHEBI:29105"/>
        <note>catalytic</note>
    </ligand>
</feature>
<protein>
    <recommendedName>
        <fullName evidence="8">Endoribonuclease YbeY</fullName>
        <ecNumber evidence="8">3.1.-.-</ecNumber>
    </recommendedName>
</protein>
<feature type="binding site" evidence="8">
    <location>
        <position position="123"/>
    </location>
    <ligand>
        <name>Zn(2+)</name>
        <dbReference type="ChEBI" id="CHEBI:29105"/>
        <note>catalytic</note>
    </ligand>
</feature>
<evidence type="ECO:0000256" key="6">
    <source>
        <dbReference type="ARBA" id="ARBA00022801"/>
    </source>
</evidence>
<evidence type="ECO:0000256" key="1">
    <source>
        <dbReference type="ARBA" id="ARBA00010875"/>
    </source>
</evidence>
<dbReference type="InterPro" id="IPR023091">
    <property type="entry name" value="MetalPrtase_cat_dom_sf_prd"/>
</dbReference>
<keyword evidence="8" id="KW-0698">rRNA processing</keyword>
<evidence type="ECO:0000313" key="10">
    <source>
        <dbReference type="Proteomes" id="UP000267077"/>
    </source>
</evidence>
<dbReference type="HAMAP" id="MF_00009">
    <property type="entry name" value="Endoribonucl_YbeY"/>
    <property type="match status" value="1"/>
</dbReference>
<keyword evidence="7 8" id="KW-0862">Zinc</keyword>
<sequence length="165" mass="18155">MAPGKKTASASHIVHVNYGVARTGLPSSLSFRRWADAALAGAKRRKPAELAIRIVGTREGRRLNRDYREKDYATNVLSFPVELPPGVTLPLIGDLAICAPVVTREATEQGKRARDHWAHMTVHGVLHLLGYDHIDDAEAETMEALETRILARLGIADPYAVERDV</sequence>
<dbReference type="Proteomes" id="UP000267077">
    <property type="component" value="Unassembled WGS sequence"/>
</dbReference>
<dbReference type="GO" id="GO:0004222">
    <property type="term" value="F:metalloendopeptidase activity"/>
    <property type="evidence" value="ECO:0007669"/>
    <property type="project" value="InterPro"/>
</dbReference>
<evidence type="ECO:0000256" key="4">
    <source>
        <dbReference type="ARBA" id="ARBA00022723"/>
    </source>
</evidence>
<dbReference type="PANTHER" id="PTHR46986:SF1">
    <property type="entry name" value="ENDORIBONUCLEASE YBEY, CHLOROPLASTIC"/>
    <property type="match status" value="1"/>
</dbReference>
<dbReference type="InterPro" id="IPR002036">
    <property type="entry name" value="YbeY"/>
</dbReference>
<dbReference type="PROSITE" id="PS01306">
    <property type="entry name" value="UPF0054"/>
    <property type="match status" value="1"/>
</dbReference>
<feature type="binding site" evidence="8">
    <location>
        <position position="127"/>
    </location>
    <ligand>
        <name>Zn(2+)</name>
        <dbReference type="ChEBI" id="CHEBI:29105"/>
        <note>catalytic</note>
    </ligand>
</feature>
<evidence type="ECO:0000256" key="3">
    <source>
        <dbReference type="ARBA" id="ARBA00022722"/>
    </source>
</evidence>
<dbReference type="AlphaFoldDB" id="A0A3S0S270"/>
<dbReference type="RefSeq" id="WP_126674739.1">
    <property type="nucleotide sequence ID" value="NZ_RYZR01000007.1"/>
</dbReference>
<dbReference type="EC" id="3.1.-.-" evidence="8"/>
<evidence type="ECO:0000256" key="7">
    <source>
        <dbReference type="ARBA" id="ARBA00022833"/>
    </source>
</evidence>
<evidence type="ECO:0000256" key="5">
    <source>
        <dbReference type="ARBA" id="ARBA00022759"/>
    </source>
</evidence>
<comment type="subcellular location">
    <subcellularLocation>
        <location evidence="8">Cytoplasm</location>
    </subcellularLocation>
</comment>
<dbReference type="Gene3D" id="3.40.390.30">
    <property type="entry name" value="Metalloproteases ('zincins'), catalytic domain"/>
    <property type="match status" value="1"/>
</dbReference>
<keyword evidence="5 8" id="KW-0255">Endonuclease</keyword>
<dbReference type="PANTHER" id="PTHR46986">
    <property type="entry name" value="ENDORIBONUCLEASE YBEY, CHLOROPLASTIC"/>
    <property type="match status" value="1"/>
</dbReference>